<comment type="cofactor">
    <cofactor evidence="2">
        <name>Zn(2+)</name>
        <dbReference type="ChEBI" id="CHEBI:29105"/>
    </cofactor>
</comment>
<dbReference type="PROSITE" id="PS00041">
    <property type="entry name" value="HTH_ARAC_FAMILY_1"/>
    <property type="match status" value="1"/>
</dbReference>
<dbReference type="SMART" id="SM00342">
    <property type="entry name" value="HTH_ARAC"/>
    <property type="match status" value="1"/>
</dbReference>
<dbReference type="InterPro" id="IPR018060">
    <property type="entry name" value="HTH_AraC"/>
</dbReference>
<dbReference type="Pfam" id="PF02805">
    <property type="entry name" value="Ada_Zn_binding"/>
    <property type="match status" value="1"/>
</dbReference>
<dbReference type="Gene3D" id="3.40.10.10">
    <property type="entry name" value="DNA Methylphosphotriester Repair Domain"/>
    <property type="match status" value="1"/>
</dbReference>
<evidence type="ECO:0000256" key="2">
    <source>
        <dbReference type="ARBA" id="ARBA00001947"/>
    </source>
</evidence>
<dbReference type="SUPFAM" id="SSF48150">
    <property type="entry name" value="DNA-glycosylase"/>
    <property type="match status" value="1"/>
</dbReference>
<dbReference type="InterPro" id="IPR051912">
    <property type="entry name" value="Alkylbase_DNA_Glycosylase/TA"/>
</dbReference>
<feature type="domain" description="HTH araC/xylS-type" evidence="14">
    <location>
        <begin position="93"/>
        <end position="191"/>
    </location>
</feature>
<evidence type="ECO:0000256" key="9">
    <source>
        <dbReference type="ARBA" id="ARBA00023015"/>
    </source>
</evidence>
<dbReference type="SMART" id="SM00478">
    <property type="entry name" value="ENDO3c"/>
    <property type="match status" value="1"/>
</dbReference>
<keyword evidence="7" id="KW-0227">DNA damage</keyword>
<evidence type="ECO:0000256" key="3">
    <source>
        <dbReference type="ARBA" id="ARBA00012000"/>
    </source>
</evidence>
<keyword evidence="10" id="KW-0238">DNA-binding</keyword>
<protein>
    <recommendedName>
        <fullName evidence="3">DNA-3-methyladenine glycosylase II</fullName>
        <ecNumber evidence="3">3.2.2.21</ecNumber>
    </recommendedName>
</protein>
<dbReference type="Pfam" id="PF06029">
    <property type="entry name" value="AlkA_N"/>
    <property type="match status" value="1"/>
</dbReference>
<keyword evidence="16" id="KW-1185">Reference proteome</keyword>
<dbReference type="Gene3D" id="3.30.310.20">
    <property type="entry name" value="DNA-3-methyladenine glycosylase AlkA, N-terminal domain"/>
    <property type="match status" value="1"/>
</dbReference>
<gene>
    <name evidence="15" type="ORF">RQP53_04965</name>
</gene>
<dbReference type="SUPFAM" id="SSF55945">
    <property type="entry name" value="TATA-box binding protein-like"/>
    <property type="match status" value="1"/>
</dbReference>
<dbReference type="InterPro" id="IPR010316">
    <property type="entry name" value="AlkA_N"/>
</dbReference>
<dbReference type="Gene3D" id="1.10.340.30">
    <property type="entry name" value="Hypothetical protein, domain 2"/>
    <property type="match status" value="1"/>
</dbReference>
<keyword evidence="12" id="KW-0804">Transcription</keyword>
<dbReference type="SUPFAM" id="SSF57884">
    <property type="entry name" value="Ada DNA repair protein, N-terminal domain (N-Ada 10)"/>
    <property type="match status" value="1"/>
</dbReference>
<name>A0ABU3P968_9BURK</name>
<dbReference type="Gene3D" id="1.10.1670.10">
    <property type="entry name" value="Helix-hairpin-Helix base-excision DNA repair enzymes (C-terminal)"/>
    <property type="match status" value="1"/>
</dbReference>
<evidence type="ECO:0000256" key="5">
    <source>
        <dbReference type="ARBA" id="ARBA00022679"/>
    </source>
</evidence>
<evidence type="ECO:0000313" key="15">
    <source>
        <dbReference type="EMBL" id="MDT8998618.1"/>
    </source>
</evidence>
<evidence type="ECO:0000256" key="7">
    <source>
        <dbReference type="ARBA" id="ARBA00022763"/>
    </source>
</evidence>
<keyword evidence="13" id="KW-0234">DNA repair</keyword>
<dbReference type="SMART" id="SM01009">
    <property type="entry name" value="AlkA_N"/>
    <property type="match status" value="1"/>
</dbReference>
<comment type="caution">
    <text evidence="15">The sequence shown here is derived from an EMBL/GenBank/DDBJ whole genome shotgun (WGS) entry which is preliminary data.</text>
</comment>
<organism evidence="15 16">
    <name type="scientific">Roseateles aquae</name>
    <dbReference type="NCBI Taxonomy" id="3077235"/>
    <lineage>
        <taxon>Bacteria</taxon>
        <taxon>Pseudomonadati</taxon>
        <taxon>Pseudomonadota</taxon>
        <taxon>Betaproteobacteria</taxon>
        <taxon>Burkholderiales</taxon>
        <taxon>Sphaerotilaceae</taxon>
        <taxon>Roseateles</taxon>
    </lineage>
</organism>
<dbReference type="PANTHER" id="PTHR43003">
    <property type="entry name" value="DNA-3-METHYLADENINE GLYCOSYLASE"/>
    <property type="match status" value="1"/>
</dbReference>
<dbReference type="InterPro" id="IPR035451">
    <property type="entry name" value="Ada-like_dom_sf"/>
</dbReference>
<dbReference type="SUPFAM" id="SSF46689">
    <property type="entry name" value="Homeodomain-like"/>
    <property type="match status" value="1"/>
</dbReference>
<proteinExistence type="predicted"/>
<evidence type="ECO:0000256" key="1">
    <source>
        <dbReference type="ARBA" id="ARBA00000086"/>
    </source>
</evidence>
<dbReference type="RefSeq" id="WP_315649037.1">
    <property type="nucleotide sequence ID" value="NZ_JAVXZY010000001.1"/>
</dbReference>
<evidence type="ECO:0000256" key="13">
    <source>
        <dbReference type="ARBA" id="ARBA00023204"/>
    </source>
</evidence>
<dbReference type="PROSITE" id="PS01124">
    <property type="entry name" value="HTH_ARAC_FAMILY_2"/>
    <property type="match status" value="1"/>
</dbReference>
<keyword evidence="4" id="KW-0489">Methyltransferase</keyword>
<dbReference type="InterPro" id="IPR018062">
    <property type="entry name" value="HTH_AraC-typ_CS"/>
</dbReference>
<dbReference type="InterPro" id="IPR009057">
    <property type="entry name" value="Homeodomain-like_sf"/>
</dbReference>
<evidence type="ECO:0000256" key="10">
    <source>
        <dbReference type="ARBA" id="ARBA00023125"/>
    </source>
</evidence>
<keyword evidence="11" id="KW-0010">Activator</keyword>
<comment type="catalytic activity">
    <reaction evidence="1">
        <text>Hydrolysis of alkylated DNA, releasing 3-methyladenine, 3-methylguanine, 7-methylguanine and 7-methyladenine.</text>
        <dbReference type="EC" id="3.2.2.21"/>
    </reaction>
</comment>
<keyword evidence="8" id="KW-0862">Zinc</keyword>
<sequence length="506" mass="55336">MELLDHDTCYRALASRDARFDGRFFIAVKTTRIYCRPICPARTARSENVLFFPTAAAAQETGYRPCLRCRPEAAPDSSAWRGVSNTGVSHTVTRALGLIEMGALDEHGVEALAERLGVGDRQLRRLFAEHVGATPVAVAQTRRVLLAQQLIHETTLPLTEIAFAAGFGSVRRFNEVFQQLFKRPPTALRHSRQAEIATPEGEVTLLLRYRPPYDWPAMLRFLSDRAISGIEAVHEGHYLRSFAVDGPGGQRCLGTLKVAHRPAEQALQVTLRCNQLVVLPQLIARLRRVFDLAADPGVIAEQLSVDPLMARLCAARPGLRVPGAWDGFELAMRAVLGQQITVAAAVKLAAKLVDQYGDALPCASEDRPGLSRLFPTPAQLQGVDLARLGMPRSRGATLAVIVDAALSQPRLFEAAASLDEGVAALRALPGIGDWTAQYIAIRQLREPDAFPSSDVGLMQAIEKLEGQRPDARALLQRSQAWRPWRAYAAQQLWTALLGDLPVPATP</sequence>
<dbReference type="InterPro" id="IPR023170">
    <property type="entry name" value="HhH_base_excis_C"/>
</dbReference>
<evidence type="ECO:0000256" key="8">
    <source>
        <dbReference type="ARBA" id="ARBA00022833"/>
    </source>
</evidence>
<accession>A0ABU3P968</accession>
<dbReference type="InterPro" id="IPR011257">
    <property type="entry name" value="DNA_glycosylase"/>
</dbReference>
<dbReference type="InterPro" id="IPR003265">
    <property type="entry name" value="HhH-GPD_domain"/>
</dbReference>
<dbReference type="Gene3D" id="1.10.10.60">
    <property type="entry name" value="Homeodomain-like"/>
    <property type="match status" value="1"/>
</dbReference>
<evidence type="ECO:0000256" key="12">
    <source>
        <dbReference type="ARBA" id="ARBA00023163"/>
    </source>
</evidence>
<keyword evidence="9" id="KW-0805">Transcription regulation</keyword>
<dbReference type="InterPro" id="IPR037046">
    <property type="entry name" value="AlkA_N_sf"/>
</dbReference>
<evidence type="ECO:0000259" key="14">
    <source>
        <dbReference type="PROSITE" id="PS01124"/>
    </source>
</evidence>
<dbReference type="EC" id="3.2.2.21" evidence="3"/>
<evidence type="ECO:0000256" key="11">
    <source>
        <dbReference type="ARBA" id="ARBA00023159"/>
    </source>
</evidence>
<reference evidence="15" key="1">
    <citation type="submission" date="2023-09" db="EMBL/GenBank/DDBJ databases">
        <title>Paucibacter sp. APW11 Genome sequencing and assembly.</title>
        <authorList>
            <person name="Kim I."/>
        </authorList>
    </citation>
    <scope>NUCLEOTIDE SEQUENCE</scope>
    <source>
        <strain evidence="15">APW11</strain>
    </source>
</reference>
<dbReference type="EMBL" id="JAVXZY010000001">
    <property type="protein sequence ID" value="MDT8998618.1"/>
    <property type="molecule type" value="Genomic_DNA"/>
</dbReference>
<evidence type="ECO:0000256" key="6">
    <source>
        <dbReference type="ARBA" id="ARBA00022723"/>
    </source>
</evidence>
<dbReference type="Pfam" id="PF12833">
    <property type="entry name" value="HTH_18"/>
    <property type="match status" value="1"/>
</dbReference>
<keyword evidence="6" id="KW-0479">Metal-binding</keyword>
<dbReference type="PANTHER" id="PTHR43003:SF13">
    <property type="entry name" value="DNA-3-METHYLADENINE GLYCOSYLASE 2"/>
    <property type="match status" value="1"/>
</dbReference>
<keyword evidence="5" id="KW-0808">Transferase</keyword>
<dbReference type="Proteomes" id="UP001246372">
    <property type="component" value="Unassembled WGS sequence"/>
</dbReference>
<evidence type="ECO:0000313" key="16">
    <source>
        <dbReference type="Proteomes" id="UP001246372"/>
    </source>
</evidence>
<evidence type="ECO:0000256" key="4">
    <source>
        <dbReference type="ARBA" id="ARBA00022603"/>
    </source>
</evidence>
<dbReference type="InterPro" id="IPR004026">
    <property type="entry name" value="Ada_DNA_repair_Zn-bd"/>
</dbReference>